<dbReference type="Pfam" id="PF00028">
    <property type="entry name" value="Cadherin"/>
    <property type="match status" value="1"/>
</dbReference>
<dbReference type="InterPro" id="IPR050174">
    <property type="entry name" value="Protocadherin/Cadherin-CA"/>
</dbReference>
<dbReference type="InterPro" id="IPR002126">
    <property type="entry name" value="Cadherin-like_dom"/>
</dbReference>
<dbReference type="SUPFAM" id="SSF49313">
    <property type="entry name" value="Cadherin-like"/>
    <property type="match status" value="2"/>
</dbReference>
<dbReference type="GO" id="GO:0016020">
    <property type="term" value="C:membrane"/>
    <property type="evidence" value="ECO:0007669"/>
    <property type="project" value="UniProtKB-SubCell"/>
</dbReference>
<feature type="domain" description="Cadherin" evidence="6">
    <location>
        <begin position="5"/>
        <end position="80"/>
    </location>
</feature>
<feature type="non-terminal residue" evidence="7">
    <location>
        <position position="153"/>
    </location>
</feature>
<reference evidence="7 8" key="1">
    <citation type="submission" date="2024-11" db="EMBL/GenBank/DDBJ databases">
        <title>Chromosome-level genome assembly of the freshwater bivalve Anodonta woodiana.</title>
        <authorList>
            <person name="Chen X."/>
        </authorList>
    </citation>
    <scope>NUCLEOTIDE SEQUENCE [LARGE SCALE GENOMIC DNA]</scope>
    <source>
        <strain evidence="7">MN2024</strain>
        <tissue evidence="7">Gills</tissue>
    </source>
</reference>
<evidence type="ECO:0000256" key="1">
    <source>
        <dbReference type="ARBA" id="ARBA00004167"/>
    </source>
</evidence>
<organism evidence="7 8">
    <name type="scientific">Sinanodonta woodiana</name>
    <name type="common">Chinese pond mussel</name>
    <name type="synonym">Anodonta woodiana</name>
    <dbReference type="NCBI Taxonomy" id="1069815"/>
    <lineage>
        <taxon>Eukaryota</taxon>
        <taxon>Metazoa</taxon>
        <taxon>Spiralia</taxon>
        <taxon>Lophotrochozoa</taxon>
        <taxon>Mollusca</taxon>
        <taxon>Bivalvia</taxon>
        <taxon>Autobranchia</taxon>
        <taxon>Heteroconchia</taxon>
        <taxon>Palaeoheterodonta</taxon>
        <taxon>Unionida</taxon>
        <taxon>Unionoidea</taxon>
        <taxon>Unionidae</taxon>
        <taxon>Unioninae</taxon>
        <taxon>Sinanodonta</taxon>
    </lineage>
</organism>
<keyword evidence="5" id="KW-0106">Calcium</keyword>
<keyword evidence="2" id="KW-0812">Transmembrane</keyword>
<dbReference type="CDD" id="cd11304">
    <property type="entry name" value="Cadherin_repeat"/>
    <property type="match status" value="2"/>
</dbReference>
<dbReference type="SMART" id="SM00112">
    <property type="entry name" value="CA"/>
    <property type="match status" value="1"/>
</dbReference>
<accession>A0ABD3WXE8</accession>
<feature type="non-terminal residue" evidence="7">
    <location>
        <position position="1"/>
    </location>
</feature>
<evidence type="ECO:0000313" key="7">
    <source>
        <dbReference type="EMBL" id="KAL3878036.1"/>
    </source>
</evidence>
<evidence type="ECO:0000313" key="8">
    <source>
        <dbReference type="Proteomes" id="UP001634394"/>
    </source>
</evidence>
<evidence type="ECO:0000256" key="2">
    <source>
        <dbReference type="ARBA" id="ARBA00022692"/>
    </source>
</evidence>
<keyword evidence="8" id="KW-1185">Reference proteome</keyword>
<dbReference type="Proteomes" id="UP001634394">
    <property type="component" value="Unassembled WGS sequence"/>
</dbReference>
<dbReference type="EMBL" id="JBJQND010000005">
    <property type="protein sequence ID" value="KAL3878036.1"/>
    <property type="molecule type" value="Genomic_DNA"/>
</dbReference>
<dbReference type="PROSITE" id="PS50268">
    <property type="entry name" value="CADHERIN_2"/>
    <property type="match status" value="2"/>
</dbReference>
<keyword evidence="3" id="KW-1133">Transmembrane helix</keyword>
<comment type="caution">
    <text evidence="7">The sequence shown here is derived from an EMBL/GenBank/DDBJ whole genome shotgun (WGS) entry which is preliminary data.</text>
</comment>
<dbReference type="AlphaFoldDB" id="A0ABD3WXE8"/>
<dbReference type="Gene3D" id="2.60.40.60">
    <property type="entry name" value="Cadherins"/>
    <property type="match status" value="2"/>
</dbReference>
<keyword evidence="3" id="KW-0472">Membrane</keyword>
<evidence type="ECO:0000256" key="3">
    <source>
        <dbReference type="ARBA" id="ARBA00022989"/>
    </source>
</evidence>
<sequence>NPSDVTYSLSSSFIVSQYFAINSATGEIYVKAPLTRDTSSSNRQYTMSVSVTDKGTPPLSSQQLATVTITVRRNNAAPVFVNTPYDTQISQNVAPIVTTVQTVSATDTDTDGFNVISYAIRGDETASSLFVVDSIGRITLTQSVANRPETFYT</sequence>
<dbReference type="PANTHER" id="PTHR24028">
    <property type="entry name" value="CADHERIN-87A"/>
    <property type="match status" value="1"/>
</dbReference>
<dbReference type="GO" id="GO:0005509">
    <property type="term" value="F:calcium ion binding"/>
    <property type="evidence" value="ECO:0007669"/>
    <property type="project" value="UniProtKB-UniRule"/>
</dbReference>
<gene>
    <name evidence="7" type="ORF">ACJMK2_035672</name>
</gene>
<protein>
    <recommendedName>
        <fullName evidence="6">Cadherin domain-containing protein</fullName>
    </recommendedName>
</protein>
<keyword evidence="4" id="KW-0325">Glycoprotein</keyword>
<name>A0ABD3WXE8_SINWO</name>
<dbReference type="PANTHER" id="PTHR24028:SF328">
    <property type="entry name" value="CADHERIN-3"/>
    <property type="match status" value="1"/>
</dbReference>
<proteinExistence type="predicted"/>
<feature type="domain" description="Cadherin" evidence="6">
    <location>
        <begin position="81"/>
        <end position="153"/>
    </location>
</feature>
<evidence type="ECO:0000256" key="4">
    <source>
        <dbReference type="ARBA" id="ARBA00023180"/>
    </source>
</evidence>
<evidence type="ECO:0000256" key="5">
    <source>
        <dbReference type="PROSITE-ProRule" id="PRU00043"/>
    </source>
</evidence>
<dbReference type="InterPro" id="IPR015919">
    <property type="entry name" value="Cadherin-like_sf"/>
</dbReference>
<evidence type="ECO:0000259" key="6">
    <source>
        <dbReference type="PROSITE" id="PS50268"/>
    </source>
</evidence>
<comment type="subcellular location">
    <subcellularLocation>
        <location evidence="1">Membrane</location>
        <topology evidence="1">Single-pass membrane protein</topology>
    </subcellularLocation>
</comment>